<reference evidence="3 4" key="1">
    <citation type="submission" date="2024-02" db="EMBL/GenBank/DDBJ databases">
        <title>A draft genome for the cacao thread blight pathogen Marasmius crinis-equi.</title>
        <authorList>
            <person name="Cohen S.P."/>
            <person name="Baruah I.K."/>
            <person name="Amoako-Attah I."/>
            <person name="Bukari Y."/>
            <person name="Meinhardt L.W."/>
            <person name="Bailey B.A."/>
        </authorList>
    </citation>
    <scope>NUCLEOTIDE SEQUENCE [LARGE SCALE GENOMIC DNA]</scope>
    <source>
        <strain evidence="3 4">GH-76</strain>
    </source>
</reference>
<organism evidence="3 4">
    <name type="scientific">Marasmius crinis-equi</name>
    <dbReference type="NCBI Taxonomy" id="585013"/>
    <lineage>
        <taxon>Eukaryota</taxon>
        <taxon>Fungi</taxon>
        <taxon>Dikarya</taxon>
        <taxon>Basidiomycota</taxon>
        <taxon>Agaricomycotina</taxon>
        <taxon>Agaricomycetes</taxon>
        <taxon>Agaricomycetidae</taxon>
        <taxon>Agaricales</taxon>
        <taxon>Marasmiineae</taxon>
        <taxon>Marasmiaceae</taxon>
        <taxon>Marasmius</taxon>
    </lineage>
</organism>
<sequence length="384" mass="43253">MDCVKNISEFSQLFHFALNESHAMMQAHFGNAISDPTSLAKHKGLLGQTWDAAKPNYTGAKALIRHSLIARILHIVMVKKNMWQWSKFMEWEPESFEDLHELAKTISEDYASTKAAEKSKEQKNDWAAHDCYFICDALIFLTFEQAVSYADAGRHFAWLWKGHGFTISGDLQADGLQWISILNNLTTGLKRVYLAFGNGVTVQYIISKGSACIEAFCDISRRISQFFGNRDRLRRSKEMKFAKDIEALVQDMEKIGLHKPDFEVETHFVAAPPPKRKNAKKTETPLTSAIFDTMVTGASVWHNGKFKEFIKTTTYDPAVNGFPSAGRTSADPIEERLDTDTPFDSMEENPIEIDAYEDIHGDELDGEGYRRVGGGGQYDTGDPV</sequence>
<dbReference type="EMBL" id="JBAHYK010003311">
    <property type="protein sequence ID" value="KAL0563655.1"/>
    <property type="molecule type" value="Genomic_DNA"/>
</dbReference>
<dbReference type="InterPro" id="IPR046496">
    <property type="entry name" value="DUF6589"/>
</dbReference>
<dbReference type="Proteomes" id="UP001465976">
    <property type="component" value="Unassembled WGS sequence"/>
</dbReference>
<dbReference type="Pfam" id="PF20231">
    <property type="entry name" value="DUF6589"/>
    <property type="match status" value="1"/>
</dbReference>
<evidence type="ECO:0000313" key="4">
    <source>
        <dbReference type="Proteomes" id="UP001465976"/>
    </source>
</evidence>
<accession>A0ABR3ELE6</accession>
<feature type="region of interest" description="Disordered" evidence="1">
    <location>
        <begin position="363"/>
        <end position="384"/>
    </location>
</feature>
<gene>
    <name evidence="3" type="ORF">V5O48_018409</name>
</gene>
<feature type="domain" description="DUF6589" evidence="2">
    <location>
        <begin position="9"/>
        <end position="156"/>
    </location>
</feature>
<protein>
    <recommendedName>
        <fullName evidence="2">DUF6589 domain-containing protein</fullName>
    </recommendedName>
</protein>
<comment type="caution">
    <text evidence="3">The sequence shown here is derived from an EMBL/GenBank/DDBJ whole genome shotgun (WGS) entry which is preliminary data.</text>
</comment>
<evidence type="ECO:0000256" key="1">
    <source>
        <dbReference type="SAM" id="MobiDB-lite"/>
    </source>
</evidence>
<proteinExistence type="predicted"/>
<keyword evidence="4" id="KW-1185">Reference proteome</keyword>
<name>A0ABR3ELE6_9AGAR</name>
<evidence type="ECO:0000313" key="3">
    <source>
        <dbReference type="EMBL" id="KAL0563655.1"/>
    </source>
</evidence>
<evidence type="ECO:0000259" key="2">
    <source>
        <dbReference type="Pfam" id="PF20231"/>
    </source>
</evidence>